<dbReference type="GO" id="GO:0046856">
    <property type="term" value="P:phosphatidylinositol dephosphorylation"/>
    <property type="evidence" value="ECO:0007669"/>
    <property type="project" value="TreeGrafter"/>
</dbReference>
<reference evidence="5" key="1">
    <citation type="submission" date="2021-01" db="EMBL/GenBank/DDBJ databases">
        <authorList>
            <person name="Corre E."/>
            <person name="Pelletier E."/>
            <person name="Niang G."/>
            <person name="Scheremetjew M."/>
            <person name="Finn R."/>
            <person name="Kale V."/>
            <person name="Holt S."/>
            <person name="Cochrane G."/>
            <person name="Meng A."/>
            <person name="Brown T."/>
            <person name="Cohen L."/>
        </authorList>
    </citation>
    <scope>NUCLEOTIDE SEQUENCE</scope>
    <source>
        <strain evidence="5">Ms1</strain>
    </source>
</reference>
<feature type="compositionally biased region" description="Low complexity" evidence="3">
    <location>
        <begin position="233"/>
        <end position="243"/>
    </location>
</feature>
<evidence type="ECO:0000313" key="5">
    <source>
        <dbReference type="EMBL" id="CAD8917301.1"/>
    </source>
</evidence>
<feature type="active site" description="Phosphocysteine intermediate" evidence="1">
    <location>
        <position position="833"/>
    </location>
</feature>
<dbReference type="GO" id="GO:0016020">
    <property type="term" value="C:membrane"/>
    <property type="evidence" value="ECO:0007669"/>
    <property type="project" value="TreeGrafter"/>
</dbReference>
<name>A0A7S1CHB4_9STRA</name>
<dbReference type="PROSITE" id="PS00383">
    <property type="entry name" value="TYR_PHOSPHATASE_1"/>
    <property type="match status" value="1"/>
</dbReference>
<protein>
    <recommendedName>
        <fullName evidence="4">Myotubularin phosphatase domain-containing protein</fullName>
    </recommendedName>
</protein>
<dbReference type="PANTHER" id="PTHR10807:SF128">
    <property type="entry name" value="PHOSPHATIDYLINOSITOL-3,5-BISPHOSPHATE 3-PHOSPHATASE"/>
    <property type="match status" value="1"/>
</dbReference>
<dbReference type="GO" id="GO:0004438">
    <property type="term" value="F:phosphatidylinositol-3-phosphate phosphatase activity"/>
    <property type="evidence" value="ECO:0007669"/>
    <property type="project" value="TreeGrafter"/>
</dbReference>
<organism evidence="5">
    <name type="scientific">Bicosoecida sp. CB-2014</name>
    <dbReference type="NCBI Taxonomy" id="1486930"/>
    <lineage>
        <taxon>Eukaryota</taxon>
        <taxon>Sar</taxon>
        <taxon>Stramenopiles</taxon>
        <taxon>Bigyra</taxon>
        <taxon>Opalozoa</taxon>
        <taxon>Bicosoecida</taxon>
    </lineage>
</organism>
<feature type="domain" description="Myotubularin phosphatase" evidence="4">
    <location>
        <begin position="573"/>
        <end position="995"/>
    </location>
</feature>
<dbReference type="InterPro" id="IPR016130">
    <property type="entry name" value="Tyr_Pase_AS"/>
</dbReference>
<dbReference type="AlphaFoldDB" id="A0A7S1CHB4"/>
<dbReference type="GO" id="GO:0005737">
    <property type="term" value="C:cytoplasm"/>
    <property type="evidence" value="ECO:0007669"/>
    <property type="project" value="TreeGrafter"/>
</dbReference>
<sequence length="1060" mass="112334">MVSVEERAAQLAVHAAFTSCTGLSPPAPDTLAKLRAALSAGKKGRAAAASEVARRLATPNARRPAGHAAVVGAVLDGCLGDAVQDLEAGAVLLDGCATAREGDGEAAAGADGGFSERVASLSAWSAHGTDLWLATLRKGVAMESTMRLRRESAAGGAMPRAEVARQIVERRLPLLVSCALAFGVARADVVSLVEAANAEFGSSTPAASLLPDDGPSELAGSLGAAPGRHDRTTSVSSTASSAVGDARGGAGPTLPRMLAGELPVWRVQAGFTSGAQTAHGTLLLTTYRLAFCFDLRCGAYSRRELEAVLPEARVNPDFPYAAPPAGSVSAGVGHDAGGAEAVAAAHAVDCIRGMRRWAPPVVSVPLLAVERTKLLRDPRGSRSVLVVRCKDHASMYFVVSEDDVLEGRLAGLLQLISTYGRANFDCEREAAVAEDASGSGGAVQSASPLPRPFAYAHAQAVRASPLAHDGGLVAELPLGSTAYMLGLRASPSAAPPRASVSPMRSPVHSASHVLPATAAEFDAAASRTRSATTAVMLENPMGRERSHSTSEAIDAGAAAPSGAAAAASDVVDGWTLYDVDVEFRRQGALASAWAASNVNHRYELCSTYPRRLIVPQGTIESSLRKVASFRSRERLAVLTWYCKHNNGALLRSSQPKVGILGRESEGDQRLLEAARVRVIFDARPRKNALGNRAMGKGTEIAADYTDLELVFLDIENIHVMRTSCQRLRALLDSTGTIDVDGVRDPGTPGGSSGGSSGAVSRLSRLAGGGGGGSGGAGGDGGAGVGGEGDDAVADFQGQLSATKWLFHVQACMRGAARVVSTVWDEGRTALVHCSDGWDRTSQISALAQLCMDPYYRTMRGFCVLVEKDWCSFGHMFEKRLGHGSDDFHDEQRSPIFLQFMDSVWQVWRQFRRSFEFNERFIDAVAHHAYSCRFGTFLFNCERERVEARLAERTESLWTFLLAHRAGFRNPHYRHRTSPIRPATAMHALALWPYHARMYPAMQVPEAPPMPESVDLRLVKQRDELLAEVARLRALLAASGVDGNSRNDTEPESKTAPAADV</sequence>
<dbReference type="PANTHER" id="PTHR10807">
    <property type="entry name" value="MYOTUBULARIN-RELATED"/>
    <property type="match status" value="1"/>
</dbReference>
<feature type="region of interest" description="Disordered" evidence="3">
    <location>
        <begin position="1040"/>
        <end position="1060"/>
    </location>
</feature>
<dbReference type="EMBL" id="HBFS01015775">
    <property type="protein sequence ID" value="CAD8917301.1"/>
    <property type="molecule type" value="Transcribed_RNA"/>
</dbReference>
<dbReference type="InterPro" id="IPR029021">
    <property type="entry name" value="Prot-tyrosine_phosphatase-like"/>
</dbReference>
<dbReference type="PROSITE" id="PS51339">
    <property type="entry name" value="PPASE_MYOTUBULARIN"/>
    <property type="match status" value="1"/>
</dbReference>
<dbReference type="InterPro" id="IPR030564">
    <property type="entry name" value="Myotubularin"/>
</dbReference>
<proteinExistence type="predicted"/>
<feature type="region of interest" description="Disordered" evidence="3">
    <location>
        <begin position="204"/>
        <end position="250"/>
    </location>
</feature>
<evidence type="ECO:0000256" key="3">
    <source>
        <dbReference type="SAM" id="MobiDB-lite"/>
    </source>
</evidence>
<feature type="binding site" evidence="2">
    <location>
        <begin position="716"/>
        <end position="717"/>
    </location>
    <ligand>
        <name>substrate</name>
    </ligand>
</feature>
<gene>
    <name evidence="5" type="ORF">BSP0115_LOCUS10562</name>
</gene>
<accession>A0A7S1CHB4</accession>
<evidence type="ECO:0000256" key="2">
    <source>
        <dbReference type="PIRSR" id="PIRSR630564-2"/>
    </source>
</evidence>
<feature type="compositionally biased region" description="Gly residues" evidence="3">
    <location>
        <begin position="747"/>
        <end position="756"/>
    </location>
</feature>
<dbReference type="InterPro" id="IPR010569">
    <property type="entry name" value="Myotubularin-like_Pase_dom"/>
</dbReference>
<evidence type="ECO:0000256" key="1">
    <source>
        <dbReference type="PIRSR" id="PIRSR630564-1"/>
    </source>
</evidence>
<feature type="region of interest" description="Disordered" evidence="3">
    <location>
        <begin position="738"/>
        <end position="762"/>
    </location>
</feature>
<dbReference type="CDD" id="cd14507">
    <property type="entry name" value="PTP-MTM-like"/>
    <property type="match status" value="1"/>
</dbReference>
<dbReference type="SUPFAM" id="SSF52799">
    <property type="entry name" value="(Phosphotyrosine protein) phosphatases II"/>
    <property type="match status" value="1"/>
</dbReference>
<feature type="binding site" evidence="2">
    <location>
        <begin position="833"/>
        <end position="839"/>
    </location>
    <ligand>
        <name>substrate</name>
    </ligand>
</feature>
<evidence type="ECO:0000259" key="4">
    <source>
        <dbReference type="PROSITE" id="PS51339"/>
    </source>
</evidence>
<dbReference type="PROSITE" id="PS51257">
    <property type="entry name" value="PROKAR_LIPOPROTEIN"/>
    <property type="match status" value="1"/>
</dbReference>
<dbReference type="Pfam" id="PF06602">
    <property type="entry name" value="Myotub-related"/>
    <property type="match status" value="1"/>
</dbReference>